<evidence type="ECO:0000313" key="1">
    <source>
        <dbReference type="EMBL" id="BAC99070.1"/>
    </source>
</evidence>
<sequence length="35" mass="4156">MGLFETCDSNEIKHLKSFHHVFFFCLELNSKSHKT</sequence>
<reference evidence="1" key="1">
    <citation type="submission" date="2002-10" db="EMBL/GenBank/DDBJ databases">
        <title>Cloning and expression of Seriola quinqueradiata anti-RAF1 RNA gene.</title>
        <authorList>
            <person name="Abe S."/>
            <person name="Chiba S."/>
            <person name="Doi M."/>
        </authorList>
    </citation>
    <scope>NUCLEOTIDE SEQUENCE</scope>
    <source>
        <tissue evidence="1">Heart</tissue>
    </source>
</reference>
<accession>Q76K89</accession>
<dbReference type="EMBL" id="AB094041">
    <property type="protein sequence ID" value="BAC99070.1"/>
    <property type="molecule type" value="Other_RNA"/>
</dbReference>
<dbReference type="AlphaFoldDB" id="Q76K89"/>
<name>Q76K89_SERQU</name>
<gene>
    <name evidence="1" type="primary">ANTI-RAF1</name>
</gene>
<proteinExistence type="predicted"/>
<organism evidence="1">
    <name type="scientific">Seriola quinqueradiata</name>
    <name type="common">Five-ray yellowtail</name>
    <dbReference type="NCBI Taxonomy" id="8161"/>
    <lineage>
        <taxon>Eukaryota</taxon>
        <taxon>Metazoa</taxon>
        <taxon>Chordata</taxon>
        <taxon>Craniata</taxon>
        <taxon>Vertebrata</taxon>
        <taxon>Euteleostomi</taxon>
        <taxon>Actinopterygii</taxon>
        <taxon>Neopterygii</taxon>
        <taxon>Teleostei</taxon>
        <taxon>Neoteleostei</taxon>
        <taxon>Acanthomorphata</taxon>
        <taxon>Carangaria</taxon>
        <taxon>Carangiformes</taxon>
        <taxon>Carangidae</taxon>
        <taxon>Seriola</taxon>
    </lineage>
</organism>
<protein>
    <submittedName>
        <fullName evidence="1">Uncharacterized protein ANTI-RAF1</fullName>
    </submittedName>
</protein>